<organism evidence="1 2">
    <name type="scientific">Sporanaerobium hydrogeniformans</name>
    <dbReference type="NCBI Taxonomy" id="3072179"/>
    <lineage>
        <taxon>Bacteria</taxon>
        <taxon>Bacillati</taxon>
        <taxon>Bacillota</taxon>
        <taxon>Clostridia</taxon>
        <taxon>Lachnospirales</taxon>
        <taxon>Lachnospiraceae</taxon>
        <taxon>Sporanaerobium</taxon>
    </lineage>
</organism>
<keyword evidence="2" id="KW-1185">Reference proteome</keyword>
<dbReference type="EMBL" id="PEDL01000014">
    <property type="protein sequence ID" value="PHV70105.1"/>
    <property type="molecule type" value="Genomic_DNA"/>
</dbReference>
<reference evidence="1" key="1">
    <citation type="submission" date="2017-10" db="EMBL/GenBank/DDBJ databases">
        <title>Genome sequence of cellulolytic Lachnospiraceae bacterium XHS1971 isolated from hotspring sediment.</title>
        <authorList>
            <person name="Vasudevan G."/>
            <person name="Joshi A.J."/>
            <person name="Hivarkar S."/>
            <person name="Lanjekar V.B."/>
            <person name="Dhakephalkar P.K."/>
            <person name="Dagar S."/>
        </authorList>
    </citation>
    <scope>NUCLEOTIDE SEQUENCE</scope>
    <source>
        <strain evidence="1">XHS1971</strain>
    </source>
</reference>
<evidence type="ECO:0000313" key="2">
    <source>
        <dbReference type="Proteomes" id="UP000224460"/>
    </source>
</evidence>
<evidence type="ECO:0000313" key="1">
    <source>
        <dbReference type="EMBL" id="PHV70105.1"/>
    </source>
</evidence>
<keyword evidence="1" id="KW-0413">Isomerase</keyword>
<gene>
    <name evidence="1" type="ORF">CS063_12430</name>
</gene>
<name>A0AC61DBG8_9FIRM</name>
<sequence>MFNEELFLTNETSKHLYHTYAEKLPIIDYHCHLLAKEIYEDKEFEDLGEMWLAHDHYKWRAMRTFGIDERFITGDASYYEKFMAFAAIVPQLIGNPIYIWCALELKRYFGIEEPLSAKNAEALYNKTKALIKEKHMTPSWCMQVSNVEVASTTEDPADSLEYHHKLMKDSRYTTRILSAYRPDKAFYCEKASFSPYLPVLGKAANQEIISFATLMDALETRLLAFKEIGTMISDAGIESFTWAEASEEEVETIFQKAVRGEKLTAHEEAQYKTAFLLGMAELYHKHGFVMQLHIGTYQGANKSKEATIGVATGFDCTDDNTAVQSVGALLDTLTKRGTLPKTILYPLNAVQIETFAILAAAFCEGGTRAKVQLGAPWWFNDQAYGINRQFEAIANLYPISLSVGMLTDSRSFLSYPRHELYRRVLCNYLGILVERGEYFSDEEELAEVVHNICYANAKEYFGLE</sequence>
<proteinExistence type="predicted"/>
<accession>A0AC61DBG8</accession>
<comment type="caution">
    <text evidence="1">The sequence shown here is derived from an EMBL/GenBank/DDBJ whole genome shotgun (WGS) entry which is preliminary data.</text>
</comment>
<dbReference type="Proteomes" id="UP000224460">
    <property type="component" value="Unassembled WGS sequence"/>
</dbReference>
<protein>
    <submittedName>
        <fullName evidence="1">Glucuronate isomerase</fullName>
    </submittedName>
</protein>